<accession>A0A839Z0B6</accession>
<dbReference type="EMBL" id="JACICF010000001">
    <property type="protein sequence ID" value="MBB3764130.1"/>
    <property type="molecule type" value="Genomic_DNA"/>
</dbReference>
<evidence type="ECO:0000313" key="3">
    <source>
        <dbReference type="EMBL" id="MBB3764130.1"/>
    </source>
</evidence>
<protein>
    <submittedName>
        <fullName evidence="3">Protein involved in sex pheromone biosynthesis</fullName>
    </submittedName>
</protein>
<feature type="region of interest" description="Disordered" evidence="1">
    <location>
        <begin position="46"/>
        <end position="81"/>
    </location>
</feature>
<dbReference type="RefSeq" id="WP_183933414.1">
    <property type="nucleotide sequence ID" value="NZ_JACICF010000001.1"/>
</dbReference>
<evidence type="ECO:0000256" key="1">
    <source>
        <dbReference type="SAM" id="MobiDB-lite"/>
    </source>
</evidence>
<name>A0A839Z0B6_9SPHN</name>
<reference evidence="3 4" key="1">
    <citation type="submission" date="2020-08" db="EMBL/GenBank/DDBJ databases">
        <title>Genomic Encyclopedia of Type Strains, Phase IV (KMG-IV): sequencing the most valuable type-strain genomes for metagenomic binning, comparative biology and taxonomic classification.</title>
        <authorList>
            <person name="Goeker M."/>
        </authorList>
    </citation>
    <scope>NUCLEOTIDE SEQUENCE [LARGE SCALE GENOMIC DNA]</scope>
    <source>
        <strain evidence="3 4">DSM 24194</strain>
    </source>
</reference>
<feature type="chain" id="PRO_5032946961" evidence="2">
    <location>
        <begin position="18"/>
        <end position="81"/>
    </location>
</feature>
<dbReference type="Proteomes" id="UP000578569">
    <property type="component" value="Unassembled WGS sequence"/>
</dbReference>
<keyword evidence="2" id="KW-0732">Signal</keyword>
<evidence type="ECO:0000256" key="2">
    <source>
        <dbReference type="SAM" id="SignalP"/>
    </source>
</evidence>
<feature type="signal peptide" evidence="2">
    <location>
        <begin position="1"/>
        <end position="17"/>
    </location>
</feature>
<keyword evidence="4" id="KW-1185">Reference proteome</keyword>
<organism evidence="3 4">
    <name type="scientific">Sphingomicrobium lutaoense</name>
    <dbReference type="NCBI Taxonomy" id="515949"/>
    <lineage>
        <taxon>Bacteria</taxon>
        <taxon>Pseudomonadati</taxon>
        <taxon>Pseudomonadota</taxon>
        <taxon>Alphaproteobacteria</taxon>
        <taxon>Sphingomonadales</taxon>
        <taxon>Sphingomonadaceae</taxon>
        <taxon>Sphingomicrobium</taxon>
    </lineage>
</organism>
<dbReference type="PROSITE" id="PS51257">
    <property type="entry name" value="PROKAR_LIPOPROTEIN"/>
    <property type="match status" value="1"/>
</dbReference>
<sequence length="81" mass="8618">MKKFSIAIMTASAFALAACNPAEDEAGDVVAEETEDQVEMLEDAADNATTEQAEEAYEDAAEKVEDHGEHLEEVAEGDAAQ</sequence>
<gene>
    <name evidence="3" type="ORF">FHS50_001153</name>
</gene>
<dbReference type="AlphaFoldDB" id="A0A839Z0B6"/>
<evidence type="ECO:0000313" key="4">
    <source>
        <dbReference type="Proteomes" id="UP000578569"/>
    </source>
</evidence>
<comment type="caution">
    <text evidence="3">The sequence shown here is derived from an EMBL/GenBank/DDBJ whole genome shotgun (WGS) entry which is preliminary data.</text>
</comment>
<feature type="compositionally biased region" description="Basic and acidic residues" evidence="1">
    <location>
        <begin position="60"/>
        <end position="73"/>
    </location>
</feature>
<proteinExistence type="predicted"/>